<dbReference type="EMBL" id="FQZT01000002">
    <property type="protein sequence ID" value="SHI69289.1"/>
    <property type="molecule type" value="Genomic_DNA"/>
</dbReference>
<keyword evidence="5" id="KW-0802">TPR repeat</keyword>
<feature type="transmembrane region" description="Helical" evidence="6">
    <location>
        <begin position="74"/>
        <end position="93"/>
    </location>
</feature>
<evidence type="ECO:0000256" key="2">
    <source>
        <dbReference type="ARBA" id="ARBA00022692"/>
    </source>
</evidence>
<feature type="domain" description="O-antigen ligase-related" evidence="7">
    <location>
        <begin position="164"/>
        <end position="321"/>
    </location>
</feature>
<dbReference type="AlphaFoldDB" id="A0A1M6D7W7"/>
<dbReference type="PROSITE" id="PS50005">
    <property type="entry name" value="TPR"/>
    <property type="match status" value="1"/>
</dbReference>
<feature type="transmembrane region" description="Helical" evidence="6">
    <location>
        <begin position="122"/>
        <end position="142"/>
    </location>
</feature>
<organism evidence="8 9">
    <name type="scientific">Malonomonas rubra DSM 5091</name>
    <dbReference type="NCBI Taxonomy" id="1122189"/>
    <lineage>
        <taxon>Bacteria</taxon>
        <taxon>Pseudomonadati</taxon>
        <taxon>Thermodesulfobacteriota</taxon>
        <taxon>Desulfuromonadia</taxon>
        <taxon>Desulfuromonadales</taxon>
        <taxon>Geopsychrobacteraceae</taxon>
        <taxon>Malonomonas</taxon>
    </lineage>
</organism>
<evidence type="ECO:0000256" key="4">
    <source>
        <dbReference type="ARBA" id="ARBA00023136"/>
    </source>
</evidence>
<evidence type="ECO:0000313" key="9">
    <source>
        <dbReference type="Proteomes" id="UP000184171"/>
    </source>
</evidence>
<evidence type="ECO:0000259" key="7">
    <source>
        <dbReference type="Pfam" id="PF04932"/>
    </source>
</evidence>
<dbReference type="GO" id="GO:0016874">
    <property type="term" value="F:ligase activity"/>
    <property type="evidence" value="ECO:0007669"/>
    <property type="project" value="UniProtKB-KW"/>
</dbReference>
<evidence type="ECO:0000313" key="8">
    <source>
        <dbReference type="EMBL" id="SHI69289.1"/>
    </source>
</evidence>
<feature type="transmembrane region" description="Helical" evidence="6">
    <location>
        <begin position="210"/>
        <end position="230"/>
    </location>
</feature>
<evidence type="ECO:0000256" key="3">
    <source>
        <dbReference type="ARBA" id="ARBA00022989"/>
    </source>
</evidence>
<keyword evidence="8" id="KW-0436">Ligase</keyword>
<sequence>MPFCLDVFFCRKEFYYSKILNLLFFLFSLFIVTSFFSINPYWSLLLSAIYFLYLLLTLTSANVFFIYKSLFDKYLSFLTFFGLISALFGLYQYSFYMIQGPSDGFLIPYFLPHIKSLRVTGFYGQPNLFSVFLIVIILSYFYKYSSVDNLNLPGIFCFFKYFPFFVVSYVFFLTGSRAGTLSLLLIIAFMVVLVLQKRLFCSELFESKEFWTLVLVLICAFSVYRLQPFIFSDSSFSPRALSAVGTGIDVRFLLWMSSFLIFFDNFLFGTGLGTFGLVQDSYALLARDLLGFVPYEAMSNTDWAHNELFQLFAETGFLGGGLCIVLLIYYFYSFLKLLVGNRGGLDKKVFFIHLFIFPFIFQSMFSWVLRSPQLLVLFFVFLGIFLANNDLIKIKFGETQKKLVFFASTVGLFLTCLLFSYELSIGKFREEVLSAVQVSDTLQEMNNLVDNPYSSYRVMSKVLPHYAKLTLAAEDVAFAKQIIPLYIRLVSFEGSRWQWYDLARLYLLDGRESEARGAIEEAIDLMPSDNLTWSFLHYLNMLEASRNTGRPLESFWPQGDVLDFSKMELSND</sequence>
<feature type="transmembrane region" description="Helical" evidence="6">
    <location>
        <begin position="350"/>
        <end position="368"/>
    </location>
</feature>
<gene>
    <name evidence="8" type="ORF">SAMN02745165_00578</name>
</gene>
<evidence type="ECO:0000256" key="5">
    <source>
        <dbReference type="PROSITE-ProRule" id="PRU00339"/>
    </source>
</evidence>
<dbReference type="Pfam" id="PF04932">
    <property type="entry name" value="Wzy_C"/>
    <property type="match status" value="1"/>
</dbReference>
<keyword evidence="2 6" id="KW-0812">Transmembrane</keyword>
<keyword evidence="9" id="KW-1185">Reference proteome</keyword>
<feature type="transmembrane region" description="Helical" evidence="6">
    <location>
        <begin position="154"/>
        <end position="172"/>
    </location>
</feature>
<dbReference type="Proteomes" id="UP000184171">
    <property type="component" value="Unassembled WGS sequence"/>
</dbReference>
<evidence type="ECO:0000256" key="6">
    <source>
        <dbReference type="SAM" id="Phobius"/>
    </source>
</evidence>
<dbReference type="PANTHER" id="PTHR37422:SF13">
    <property type="entry name" value="LIPOPOLYSACCHARIDE BIOSYNTHESIS PROTEIN PA4999-RELATED"/>
    <property type="match status" value="1"/>
</dbReference>
<dbReference type="GO" id="GO:0016020">
    <property type="term" value="C:membrane"/>
    <property type="evidence" value="ECO:0007669"/>
    <property type="project" value="UniProtKB-SubCell"/>
</dbReference>
<name>A0A1M6D7W7_MALRU</name>
<evidence type="ECO:0000256" key="1">
    <source>
        <dbReference type="ARBA" id="ARBA00004141"/>
    </source>
</evidence>
<keyword evidence="4 6" id="KW-0472">Membrane</keyword>
<comment type="subcellular location">
    <subcellularLocation>
        <location evidence="1">Membrane</location>
        <topology evidence="1">Multi-pass membrane protein</topology>
    </subcellularLocation>
</comment>
<dbReference type="InterPro" id="IPR051533">
    <property type="entry name" value="WaaL-like"/>
</dbReference>
<feature type="transmembrane region" description="Helical" evidence="6">
    <location>
        <begin position="317"/>
        <end position="338"/>
    </location>
</feature>
<dbReference type="InterPro" id="IPR019734">
    <property type="entry name" value="TPR_rpt"/>
</dbReference>
<protein>
    <submittedName>
        <fullName evidence="8">O-antigen ligase</fullName>
    </submittedName>
</protein>
<feature type="transmembrane region" description="Helical" evidence="6">
    <location>
        <begin position="178"/>
        <end position="195"/>
    </location>
</feature>
<dbReference type="InterPro" id="IPR007016">
    <property type="entry name" value="O-antigen_ligase-rel_domated"/>
</dbReference>
<keyword evidence="3 6" id="KW-1133">Transmembrane helix</keyword>
<dbReference type="STRING" id="1122189.SAMN02745165_00578"/>
<feature type="transmembrane region" description="Helical" evidence="6">
    <location>
        <begin position="19"/>
        <end position="38"/>
    </location>
</feature>
<accession>A0A1M6D7W7</accession>
<feature type="repeat" description="TPR" evidence="5">
    <location>
        <begin position="496"/>
        <end position="529"/>
    </location>
</feature>
<feature type="transmembrane region" description="Helical" evidence="6">
    <location>
        <begin position="44"/>
        <end position="67"/>
    </location>
</feature>
<feature type="transmembrane region" description="Helical" evidence="6">
    <location>
        <begin position="374"/>
        <end position="391"/>
    </location>
</feature>
<reference evidence="8 9" key="1">
    <citation type="submission" date="2016-11" db="EMBL/GenBank/DDBJ databases">
        <authorList>
            <person name="Jaros S."/>
            <person name="Januszkiewicz K."/>
            <person name="Wedrychowicz H."/>
        </authorList>
    </citation>
    <scope>NUCLEOTIDE SEQUENCE [LARGE SCALE GENOMIC DNA]</scope>
    <source>
        <strain evidence="8 9">DSM 5091</strain>
    </source>
</reference>
<dbReference type="PANTHER" id="PTHR37422">
    <property type="entry name" value="TEICHURONIC ACID BIOSYNTHESIS PROTEIN TUAE"/>
    <property type="match status" value="1"/>
</dbReference>
<proteinExistence type="predicted"/>
<feature type="transmembrane region" description="Helical" evidence="6">
    <location>
        <begin position="403"/>
        <end position="421"/>
    </location>
</feature>